<evidence type="ECO:0000313" key="1">
    <source>
        <dbReference type="EnsemblMetazoa" id="PPA37977.1"/>
    </source>
</evidence>
<accession>A0A454Y726</accession>
<dbReference type="InterPro" id="IPR027417">
    <property type="entry name" value="P-loop_NTPase"/>
</dbReference>
<dbReference type="Gene3D" id="3.40.50.300">
    <property type="entry name" value="P-loop containing nucleotide triphosphate hydrolases"/>
    <property type="match status" value="1"/>
</dbReference>
<keyword evidence="2" id="KW-1185">Reference proteome</keyword>
<reference evidence="1" key="2">
    <citation type="submission" date="2022-06" db="UniProtKB">
        <authorList>
            <consortium name="EnsemblMetazoa"/>
        </authorList>
    </citation>
    <scope>IDENTIFICATION</scope>
    <source>
        <strain evidence="1">PS312</strain>
    </source>
</reference>
<name>A0A454Y726_PRIPA</name>
<evidence type="ECO:0000313" key="2">
    <source>
        <dbReference type="Proteomes" id="UP000005239"/>
    </source>
</evidence>
<protein>
    <submittedName>
        <fullName evidence="1">Uncharacterized protein</fullName>
    </submittedName>
</protein>
<reference evidence="2" key="1">
    <citation type="journal article" date="2008" name="Nat. Genet.">
        <title>The Pristionchus pacificus genome provides a unique perspective on nematode lifestyle and parasitism.</title>
        <authorList>
            <person name="Dieterich C."/>
            <person name="Clifton S.W."/>
            <person name="Schuster L.N."/>
            <person name="Chinwalla A."/>
            <person name="Delehaunty K."/>
            <person name="Dinkelacker I."/>
            <person name="Fulton L."/>
            <person name="Fulton R."/>
            <person name="Godfrey J."/>
            <person name="Minx P."/>
            <person name="Mitreva M."/>
            <person name="Roeseler W."/>
            <person name="Tian H."/>
            <person name="Witte H."/>
            <person name="Yang S.P."/>
            <person name="Wilson R.K."/>
            <person name="Sommer R.J."/>
        </authorList>
    </citation>
    <scope>NUCLEOTIDE SEQUENCE [LARGE SCALE GENOMIC DNA]</scope>
    <source>
        <strain evidence="2">PS312</strain>
    </source>
</reference>
<accession>A0A8R1YWE1</accession>
<dbReference type="Proteomes" id="UP000005239">
    <property type="component" value="Unassembled WGS sequence"/>
</dbReference>
<dbReference type="AlphaFoldDB" id="A0A454Y726"/>
<gene>
    <name evidence="1" type="primary">WBGene00276346</name>
</gene>
<sequence>MIAEATTTIVLSVSIYCLMKVFFQYKIVSVLVAGADEKLRRAVTDRMLAQGKKLEGWPEIMTDSIRHKVDIGRDEYTFFEIRGHPANHYHILEYFKVAIFIIDCAAEDQNDSLELFKSAMKLAPLKATKFLIYALRPDAETVKNISDDEIKEIYGLQQFHQEWRIQPVTYQWHSLHLSGVENGVNWIKSIV</sequence>
<proteinExistence type="predicted"/>
<organism evidence="1 2">
    <name type="scientific">Pristionchus pacificus</name>
    <name type="common">Parasitic nematode worm</name>
    <dbReference type="NCBI Taxonomy" id="54126"/>
    <lineage>
        <taxon>Eukaryota</taxon>
        <taxon>Metazoa</taxon>
        <taxon>Ecdysozoa</taxon>
        <taxon>Nematoda</taxon>
        <taxon>Chromadorea</taxon>
        <taxon>Rhabditida</taxon>
        <taxon>Rhabditina</taxon>
        <taxon>Diplogasteromorpha</taxon>
        <taxon>Diplogasteroidea</taxon>
        <taxon>Neodiplogasteridae</taxon>
        <taxon>Pristionchus</taxon>
    </lineage>
</organism>
<dbReference type="EnsemblMetazoa" id="PPA37977.1">
    <property type="protein sequence ID" value="PPA37977.1"/>
    <property type="gene ID" value="WBGene00276346"/>
</dbReference>